<sequence length="193" mass="22385">MNNKLKMIFCIVTLLNLGACVGNMNPTGGNSRPDYPYYVTTQPIIVKKIPIPVGTKLEYEEQYFKSGQQNSLLNEKKLVAIYFPKDQSMNWAGVPIGTINKYFNSEMKGFSVYARFEQIPSNQQTRFSQLWQKCDDNLGISVRNTDDWTFNLNNIADIDSCSVNYQRYFKNNLQQQHYLDQLYQEMRKAGTIK</sequence>
<evidence type="ECO:0000313" key="2">
    <source>
        <dbReference type="EMBL" id="SCC71707.1"/>
    </source>
</evidence>
<feature type="chain" id="PRO_5008692780" description="Lipoprotein" evidence="1">
    <location>
        <begin position="22"/>
        <end position="193"/>
    </location>
</feature>
<protein>
    <recommendedName>
        <fullName evidence="4">Lipoprotein</fullName>
    </recommendedName>
</protein>
<dbReference type="RefSeq" id="WP_092719117.1">
    <property type="nucleotide sequence ID" value="NZ_FMBK01000005.1"/>
</dbReference>
<gene>
    <name evidence="2" type="ORF">GA0116959_105126</name>
</gene>
<accession>A0A1C4GU17</accession>
<dbReference type="AlphaFoldDB" id="A0A1C4GU17"/>
<reference evidence="2 3" key="1">
    <citation type="submission" date="2016-08" db="EMBL/GenBank/DDBJ databases">
        <authorList>
            <person name="Seilhamer J.J."/>
        </authorList>
    </citation>
    <scope>NUCLEOTIDE SEQUENCE [LARGE SCALE GENOMIC DNA]</scope>
    <source>
        <strain evidence="2 3">ANC 4874</strain>
    </source>
</reference>
<dbReference type="OrthoDB" id="6699667at2"/>
<proteinExistence type="predicted"/>
<evidence type="ECO:0008006" key="4">
    <source>
        <dbReference type="Google" id="ProtNLM"/>
    </source>
</evidence>
<feature type="signal peptide" evidence="1">
    <location>
        <begin position="1"/>
        <end position="21"/>
    </location>
</feature>
<name>A0A1C4GU17_9GAMM</name>
<organism evidence="2 3">
    <name type="scientific">Acinetobacter albensis</name>
    <dbReference type="NCBI Taxonomy" id="1673609"/>
    <lineage>
        <taxon>Bacteria</taxon>
        <taxon>Pseudomonadati</taxon>
        <taxon>Pseudomonadota</taxon>
        <taxon>Gammaproteobacteria</taxon>
        <taxon>Moraxellales</taxon>
        <taxon>Moraxellaceae</taxon>
        <taxon>Acinetobacter</taxon>
    </lineage>
</organism>
<dbReference type="Proteomes" id="UP000243661">
    <property type="component" value="Unassembled WGS sequence"/>
</dbReference>
<keyword evidence="1" id="KW-0732">Signal</keyword>
<evidence type="ECO:0000256" key="1">
    <source>
        <dbReference type="SAM" id="SignalP"/>
    </source>
</evidence>
<evidence type="ECO:0000313" key="3">
    <source>
        <dbReference type="Proteomes" id="UP000243661"/>
    </source>
</evidence>
<dbReference type="EMBL" id="FMBK01000005">
    <property type="protein sequence ID" value="SCC71707.1"/>
    <property type="molecule type" value="Genomic_DNA"/>
</dbReference>